<keyword evidence="3" id="KW-0255">Endonuclease</keyword>
<keyword evidence="10" id="KW-0511">Multifunctional enzyme</keyword>
<dbReference type="GO" id="GO:0046872">
    <property type="term" value="F:metal ion binding"/>
    <property type="evidence" value="ECO:0007669"/>
    <property type="project" value="UniProtKB-KW"/>
</dbReference>
<keyword evidence="5" id="KW-0460">Magnesium</keyword>
<keyword evidence="6" id="KW-0229">DNA integration</keyword>
<dbReference type="SUPFAM" id="SSF53098">
    <property type="entry name" value="Ribonuclease H-like"/>
    <property type="match status" value="1"/>
</dbReference>
<sequence>MEKLEGQNNWSRWKRQVTLVLKHQKVLDVVSAKNAGHAIKELFCDGGGEFKNEGVRKLLEANGIKFRMTVPYTPQQNGAAERENRTLVEAARSMIHAKNLPIKLWAEAVCTAAFVLNRTGPTGQEKSPIELWTNCPAPKIDYFKIFGTKCYAHVSKCQRRKMDRKSIPCILVGYAGDHNGYRLWNFEKNTIMLSRDVIFERESPLVKLIKSPERSPDDVVDITDEEPLGPAIVIPAIQDGGRSQPVTNVLSTSSDEPNEQPLRRSSRQKRLPSYLANNYVLLAEKDLTVSEALESEERELWRKAMQEELDSLAENETWDLVTLPKGKKVVTNRWVLKVKRKPNGEIDRYKARLVAKGYSQQPGVDFEQTFSPVARFETVRALLNVAAVKKYDLGQFDVHTAFLYGTLTEEVYMRQPHGFDDGSGRVCKLKRSLYGLKQSPRCWNQRFVKFMKSQQLQQSKADPCLFIKKCGNENVFMVAIYVDDGILVGDKSEIDSFLSNLKNEFKIKIGNLDTFLGMQIERKEDGSIFVHQEGYTQNILSRFNMSESNPVSTPCERRVPDDDDRPLETNVPYRQAVGSLLFLSMTTRPDLAYAVSTVSEVLDCPKRSDWIAVQRIFKYLNGTQRHGLLYQSDVPLKLNCFTDSDFANDSKTRRSRTGVVTTCGAAAITWLSRKQAVTALSTTEAEYIAACDVLNRDLSTLSIRVEPRRFEGYQFLYLLFLFQVQFSCLPLPKPLKDANGKAFVEILSVFNGVLAEGLIGTLLGT</sequence>
<dbReference type="SUPFAM" id="SSF56672">
    <property type="entry name" value="DNA/RNA polymerases"/>
    <property type="match status" value="1"/>
</dbReference>
<evidence type="ECO:0000256" key="8">
    <source>
        <dbReference type="ARBA" id="ARBA00022932"/>
    </source>
</evidence>
<keyword evidence="7" id="KW-0695">RNA-directed DNA polymerase</keyword>
<dbReference type="GO" id="GO:0042575">
    <property type="term" value="C:DNA polymerase complex"/>
    <property type="evidence" value="ECO:0007669"/>
    <property type="project" value="UniProtKB-ARBA"/>
</dbReference>
<dbReference type="GO" id="GO:0015074">
    <property type="term" value="P:DNA integration"/>
    <property type="evidence" value="ECO:0007669"/>
    <property type="project" value="UniProtKB-KW"/>
</dbReference>
<dbReference type="Pfam" id="PF07727">
    <property type="entry name" value="RVT_2"/>
    <property type="match status" value="1"/>
</dbReference>
<dbReference type="CDD" id="cd09272">
    <property type="entry name" value="RNase_HI_RT_Ty1"/>
    <property type="match status" value="1"/>
</dbReference>
<evidence type="ECO:0000256" key="10">
    <source>
        <dbReference type="ARBA" id="ARBA00023268"/>
    </source>
</evidence>
<dbReference type="Pfam" id="PF25597">
    <property type="entry name" value="SH3_retrovirus"/>
    <property type="match status" value="1"/>
</dbReference>
<dbReference type="GO" id="GO:0003964">
    <property type="term" value="F:RNA-directed DNA polymerase activity"/>
    <property type="evidence" value="ECO:0007669"/>
    <property type="project" value="UniProtKB-KW"/>
</dbReference>
<keyword evidence="8" id="KW-0548">Nucleotidyltransferase</keyword>
<dbReference type="PROSITE" id="PS50994">
    <property type="entry name" value="INTEGRASE"/>
    <property type="match status" value="1"/>
</dbReference>
<feature type="compositionally biased region" description="Polar residues" evidence="11">
    <location>
        <begin position="244"/>
        <end position="255"/>
    </location>
</feature>
<accession>A0A6H5GYM0</accession>
<dbReference type="GO" id="GO:0016787">
    <property type="term" value="F:hydrolase activity"/>
    <property type="evidence" value="ECO:0007669"/>
    <property type="project" value="UniProtKB-KW"/>
</dbReference>
<evidence type="ECO:0000256" key="1">
    <source>
        <dbReference type="ARBA" id="ARBA00022722"/>
    </source>
</evidence>
<dbReference type="PANTHER" id="PTHR42648">
    <property type="entry name" value="TRANSPOSASE, PUTATIVE-RELATED"/>
    <property type="match status" value="1"/>
</dbReference>
<keyword evidence="14" id="KW-1185">Reference proteome</keyword>
<dbReference type="GO" id="GO:0003676">
    <property type="term" value="F:nucleic acid binding"/>
    <property type="evidence" value="ECO:0007669"/>
    <property type="project" value="InterPro"/>
</dbReference>
<evidence type="ECO:0000313" key="13">
    <source>
        <dbReference type="EMBL" id="CAB0009315.1"/>
    </source>
</evidence>
<evidence type="ECO:0000256" key="4">
    <source>
        <dbReference type="ARBA" id="ARBA00022801"/>
    </source>
</evidence>
<dbReference type="InterPro" id="IPR012337">
    <property type="entry name" value="RNaseH-like_sf"/>
</dbReference>
<dbReference type="GO" id="GO:0006310">
    <property type="term" value="P:DNA recombination"/>
    <property type="evidence" value="ECO:0007669"/>
    <property type="project" value="UniProtKB-KW"/>
</dbReference>
<evidence type="ECO:0000256" key="2">
    <source>
        <dbReference type="ARBA" id="ARBA00022723"/>
    </source>
</evidence>
<evidence type="ECO:0000313" key="14">
    <source>
        <dbReference type="Proteomes" id="UP000479000"/>
    </source>
</evidence>
<feature type="domain" description="Integrase catalytic" evidence="12">
    <location>
        <begin position="40"/>
        <end position="136"/>
    </location>
</feature>
<dbReference type="InterPro" id="IPR057670">
    <property type="entry name" value="SH3_retrovirus"/>
</dbReference>
<dbReference type="InterPro" id="IPR013103">
    <property type="entry name" value="RVT_2"/>
</dbReference>
<reference evidence="13 14" key="1">
    <citation type="submission" date="2020-02" db="EMBL/GenBank/DDBJ databases">
        <authorList>
            <person name="Ferguson B K."/>
        </authorList>
    </citation>
    <scope>NUCLEOTIDE SEQUENCE [LARGE SCALE GENOMIC DNA]</scope>
</reference>
<dbReference type="InterPro" id="IPR043502">
    <property type="entry name" value="DNA/RNA_pol_sf"/>
</dbReference>
<dbReference type="InterPro" id="IPR036397">
    <property type="entry name" value="RNaseH_sf"/>
</dbReference>
<dbReference type="PANTHER" id="PTHR42648:SF11">
    <property type="entry name" value="TRANSPOSON TY4-P GAG-POL POLYPROTEIN"/>
    <property type="match status" value="1"/>
</dbReference>
<dbReference type="InterPro" id="IPR001584">
    <property type="entry name" value="Integrase_cat-core"/>
</dbReference>
<dbReference type="GO" id="GO:0004519">
    <property type="term" value="F:endonuclease activity"/>
    <property type="evidence" value="ECO:0007669"/>
    <property type="project" value="UniProtKB-KW"/>
</dbReference>
<gene>
    <name evidence="13" type="ORF">NTEN_LOCUS14473</name>
</gene>
<keyword evidence="2" id="KW-0479">Metal-binding</keyword>
<feature type="region of interest" description="Disordered" evidence="11">
    <location>
        <begin position="547"/>
        <end position="567"/>
    </location>
</feature>
<name>A0A6H5GYM0_9HEMI</name>
<dbReference type="GO" id="GO:0003887">
    <property type="term" value="F:DNA-directed DNA polymerase activity"/>
    <property type="evidence" value="ECO:0007669"/>
    <property type="project" value="UniProtKB-KW"/>
</dbReference>
<evidence type="ECO:0000256" key="9">
    <source>
        <dbReference type="ARBA" id="ARBA00023172"/>
    </source>
</evidence>
<keyword evidence="4" id="KW-0378">Hydrolase</keyword>
<keyword evidence="1" id="KW-0540">Nuclease</keyword>
<dbReference type="Proteomes" id="UP000479000">
    <property type="component" value="Unassembled WGS sequence"/>
</dbReference>
<dbReference type="InterPro" id="IPR039537">
    <property type="entry name" value="Retrotran_Ty1/copia-like"/>
</dbReference>
<evidence type="ECO:0000256" key="3">
    <source>
        <dbReference type="ARBA" id="ARBA00022759"/>
    </source>
</evidence>
<evidence type="ECO:0000256" key="5">
    <source>
        <dbReference type="ARBA" id="ARBA00022842"/>
    </source>
</evidence>
<keyword evidence="8" id="KW-0239">DNA-directed DNA polymerase</keyword>
<feature type="region of interest" description="Disordered" evidence="11">
    <location>
        <begin position="241"/>
        <end position="268"/>
    </location>
</feature>
<dbReference type="EMBL" id="CADCXU010021679">
    <property type="protein sequence ID" value="CAB0009315.1"/>
    <property type="molecule type" value="Genomic_DNA"/>
</dbReference>
<evidence type="ECO:0000256" key="6">
    <source>
        <dbReference type="ARBA" id="ARBA00022908"/>
    </source>
</evidence>
<evidence type="ECO:0000256" key="11">
    <source>
        <dbReference type="SAM" id="MobiDB-lite"/>
    </source>
</evidence>
<evidence type="ECO:0000256" key="7">
    <source>
        <dbReference type="ARBA" id="ARBA00022918"/>
    </source>
</evidence>
<evidence type="ECO:0000259" key="12">
    <source>
        <dbReference type="PROSITE" id="PS50994"/>
    </source>
</evidence>
<proteinExistence type="predicted"/>
<dbReference type="OrthoDB" id="8190972at2759"/>
<dbReference type="Gene3D" id="3.30.420.10">
    <property type="entry name" value="Ribonuclease H-like superfamily/Ribonuclease H"/>
    <property type="match status" value="1"/>
</dbReference>
<dbReference type="AlphaFoldDB" id="A0A6H5GYM0"/>
<protein>
    <recommendedName>
        <fullName evidence="12">Integrase catalytic domain-containing protein</fullName>
    </recommendedName>
</protein>
<keyword evidence="8" id="KW-0808">Transferase</keyword>
<organism evidence="13 14">
    <name type="scientific">Nesidiocoris tenuis</name>
    <dbReference type="NCBI Taxonomy" id="355587"/>
    <lineage>
        <taxon>Eukaryota</taxon>
        <taxon>Metazoa</taxon>
        <taxon>Ecdysozoa</taxon>
        <taxon>Arthropoda</taxon>
        <taxon>Hexapoda</taxon>
        <taxon>Insecta</taxon>
        <taxon>Pterygota</taxon>
        <taxon>Neoptera</taxon>
        <taxon>Paraneoptera</taxon>
        <taxon>Hemiptera</taxon>
        <taxon>Heteroptera</taxon>
        <taxon>Panheteroptera</taxon>
        <taxon>Cimicomorpha</taxon>
        <taxon>Miridae</taxon>
        <taxon>Dicyphina</taxon>
        <taxon>Nesidiocoris</taxon>
    </lineage>
</organism>
<keyword evidence="9" id="KW-0233">DNA recombination</keyword>